<dbReference type="OrthoDB" id="1705416at2759"/>
<evidence type="ECO:0000256" key="1">
    <source>
        <dbReference type="RuleBase" id="RU363045"/>
    </source>
</evidence>
<organism evidence="3 4">
    <name type="scientific">Penicillium polonicum</name>
    <dbReference type="NCBI Taxonomy" id="60169"/>
    <lineage>
        <taxon>Eukaryota</taxon>
        <taxon>Fungi</taxon>
        <taxon>Dikarya</taxon>
        <taxon>Ascomycota</taxon>
        <taxon>Pezizomycotina</taxon>
        <taxon>Eurotiomycetes</taxon>
        <taxon>Eurotiomycetidae</taxon>
        <taxon>Eurotiales</taxon>
        <taxon>Aspergillaceae</taxon>
        <taxon>Penicillium</taxon>
    </lineage>
</organism>
<comment type="similarity">
    <text evidence="1">Belongs to the AIM24 family.</text>
</comment>
<dbReference type="EMBL" id="MDYM01000002">
    <property type="protein sequence ID" value="OQD69746.1"/>
    <property type="molecule type" value="Genomic_DNA"/>
</dbReference>
<gene>
    <name evidence="3" type="ORF">PENPOL_c002G05340</name>
</gene>
<keyword evidence="1" id="KW-0496">Mitochondrion</keyword>
<keyword evidence="4" id="KW-1185">Reference proteome</keyword>
<reference evidence="4" key="1">
    <citation type="journal article" date="2017" name="Nat. Microbiol.">
        <title>Global analysis of biosynthetic gene clusters reveals vast potential of secondary metabolite production in Penicillium species.</title>
        <authorList>
            <person name="Nielsen J.C."/>
            <person name="Grijseels S."/>
            <person name="Prigent S."/>
            <person name="Ji B."/>
            <person name="Dainat J."/>
            <person name="Nielsen K.F."/>
            <person name="Frisvad J.C."/>
            <person name="Workman M."/>
            <person name="Nielsen J."/>
        </authorList>
    </citation>
    <scope>NUCLEOTIDE SEQUENCE [LARGE SCALE GENOMIC DNA]</scope>
    <source>
        <strain evidence="4">IBT 4502</strain>
    </source>
</reference>
<dbReference type="PANTHER" id="PTHR43657">
    <property type="entry name" value="TRYPTOPHAN RNA-BINDING ATTENUATOR PROTEIN-LIKE PROTEIN"/>
    <property type="match status" value="1"/>
</dbReference>
<dbReference type="PANTHER" id="PTHR43657:SF1">
    <property type="entry name" value="ALTERED INHERITANCE OF MITOCHONDRIA PROTEIN 24, MITOCHONDRIAL"/>
    <property type="match status" value="1"/>
</dbReference>
<dbReference type="InterPro" id="IPR036983">
    <property type="entry name" value="AIM24_sf"/>
</dbReference>
<comment type="caution">
    <text evidence="3">The sequence shown here is derived from an EMBL/GenBank/DDBJ whole genome shotgun (WGS) entry which is preliminary data.</text>
</comment>
<comment type="subcellular location">
    <subcellularLocation>
        <location evidence="1">Mitochondrion</location>
    </subcellularLocation>
</comment>
<evidence type="ECO:0000313" key="4">
    <source>
        <dbReference type="Proteomes" id="UP000191408"/>
    </source>
</evidence>
<dbReference type="InterPro" id="IPR016031">
    <property type="entry name" value="Trp_RNA-bd_attenuator-like_dom"/>
</dbReference>
<proteinExistence type="inferred from homology"/>
<dbReference type="STRING" id="60169.A0A1V6NZG0"/>
<dbReference type="Pfam" id="PF01987">
    <property type="entry name" value="AIM24"/>
    <property type="match status" value="1"/>
</dbReference>
<dbReference type="Proteomes" id="UP000191408">
    <property type="component" value="Unassembled WGS sequence"/>
</dbReference>
<evidence type="ECO:0000256" key="2">
    <source>
        <dbReference type="SAM" id="MobiDB-lite"/>
    </source>
</evidence>
<dbReference type="InterPro" id="IPR002838">
    <property type="entry name" value="AIM24"/>
</dbReference>
<evidence type="ECO:0000313" key="3">
    <source>
        <dbReference type="EMBL" id="OQD69746.1"/>
    </source>
</evidence>
<protein>
    <recommendedName>
        <fullName evidence="1">Altered inheritance of mitochondria protein 24, mitochondrial</fullName>
    </recommendedName>
</protein>
<accession>A0A1V6NZG0</accession>
<feature type="region of interest" description="Disordered" evidence="2">
    <location>
        <begin position="1"/>
        <end position="86"/>
    </location>
</feature>
<sequence>MSQDQNYYPPPPMTAPAHIASFPQSQISTPAAPNHQYPPPPRQPPNGTYTSATPPAESPQPHRHTPSEGGYAAPPKSMSPPHDPIAQHNQAAFDQNRVIGMQKTPGGAPAYGEFVGARGTEQDDTGSFNGGGYRISHRDTNSVLTVQLAMGCPLTVRPGAMIGMSPTMTLRGSVSFSLKKFVIGGSMTMSHYTGPGELLLAPSILGDIMSIHMDEPEEWKIGRDAFLGHTAGIEHKYQAQGLSKGVFSGEGFFIYHITGSGILWVQSFGAIIRKDLREDESYFVDNGHLVAWNCKYKMERVASGGIISGISSGEGLACRFKGPGTVYLQTRNLNAFAAQMKMSTASG</sequence>
<name>A0A1V6NZG0_PENPO</name>
<dbReference type="SUPFAM" id="SSF51219">
    <property type="entry name" value="TRAP-like"/>
    <property type="match status" value="1"/>
</dbReference>
<dbReference type="GO" id="GO:0005739">
    <property type="term" value="C:mitochondrion"/>
    <property type="evidence" value="ECO:0007669"/>
    <property type="project" value="UniProtKB-SubCell"/>
</dbReference>
<dbReference type="NCBIfam" id="TIGR00266">
    <property type="entry name" value="TIGR00266 family protein"/>
    <property type="match status" value="1"/>
</dbReference>
<dbReference type="Gene3D" id="3.60.160.10">
    <property type="entry name" value="Mitochondrial biogenesis AIM24"/>
    <property type="match status" value="1"/>
</dbReference>
<dbReference type="AlphaFoldDB" id="A0A1V6NZG0"/>